<reference evidence="3 4" key="1">
    <citation type="submission" date="2018-05" db="EMBL/GenBank/DDBJ databases">
        <title>Genomic Encyclopedia of Archaeal and Bacterial Type Strains, Phase II (KMG-II): from individual species to whole genera.</title>
        <authorList>
            <person name="Goeker M."/>
        </authorList>
    </citation>
    <scope>NUCLEOTIDE SEQUENCE [LARGE SCALE GENOMIC DNA]</scope>
    <source>
        <strain evidence="3 4">DSM 22214</strain>
    </source>
</reference>
<feature type="compositionally biased region" description="Low complexity" evidence="2">
    <location>
        <begin position="23"/>
        <end position="39"/>
    </location>
</feature>
<keyword evidence="4" id="KW-1185">Reference proteome</keyword>
<evidence type="ECO:0000313" key="3">
    <source>
        <dbReference type="EMBL" id="PWK27405.1"/>
    </source>
</evidence>
<dbReference type="OrthoDB" id="1160770at2"/>
<accession>A0A316EAC6</accession>
<dbReference type="Proteomes" id="UP000245489">
    <property type="component" value="Unassembled WGS sequence"/>
</dbReference>
<proteinExistence type="predicted"/>
<dbReference type="AlphaFoldDB" id="A0A316EAC6"/>
<name>A0A316EAC6_9BACT</name>
<evidence type="ECO:0000313" key="4">
    <source>
        <dbReference type="Proteomes" id="UP000245489"/>
    </source>
</evidence>
<protein>
    <submittedName>
        <fullName evidence="3">Uncharacterized protein</fullName>
    </submittedName>
</protein>
<evidence type="ECO:0000256" key="1">
    <source>
        <dbReference type="SAM" id="Coils"/>
    </source>
</evidence>
<keyword evidence="1" id="KW-0175">Coiled coil</keyword>
<sequence length="229" mass="25379">MAEEEKSLGRKILSFFIEEDTTHTQTQTTTTPTQEGTPPKVEVQQTVAVQNSAGTGVVDKKFVDHFVQLIENSNLKGPDYFEYMQALKSLAGLGLPEDKQYQAAWASFKAMGGITDVSVLSTTANQYVGILDTDRQNFLKDVENAISQKVGGLKNDLKTTQDENETLAKQIIELQNRINANSEKITKITGDISEQSAKITANKNNYEITYSSFVEQIKGDIAKIQQYLS</sequence>
<evidence type="ECO:0000256" key="2">
    <source>
        <dbReference type="SAM" id="MobiDB-lite"/>
    </source>
</evidence>
<dbReference type="EMBL" id="QGGO01000007">
    <property type="protein sequence ID" value="PWK27405.1"/>
    <property type="molecule type" value="Genomic_DNA"/>
</dbReference>
<feature type="coiled-coil region" evidence="1">
    <location>
        <begin position="150"/>
        <end position="184"/>
    </location>
</feature>
<dbReference type="RefSeq" id="WP_109742479.1">
    <property type="nucleotide sequence ID" value="NZ_QGGO01000007.1"/>
</dbReference>
<organism evidence="3 4">
    <name type="scientific">Arcicella aurantiaca</name>
    <dbReference type="NCBI Taxonomy" id="591202"/>
    <lineage>
        <taxon>Bacteria</taxon>
        <taxon>Pseudomonadati</taxon>
        <taxon>Bacteroidota</taxon>
        <taxon>Cytophagia</taxon>
        <taxon>Cytophagales</taxon>
        <taxon>Flectobacillaceae</taxon>
        <taxon>Arcicella</taxon>
    </lineage>
</organism>
<gene>
    <name evidence="3" type="ORF">LV89_01718</name>
</gene>
<comment type="caution">
    <text evidence="3">The sequence shown here is derived from an EMBL/GenBank/DDBJ whole genome shotgun (WGS) entry which is preliminary data.</text>
</comment>
<feature type="region of interest" description="Disordered" evidence="2">
    <location>
        <begin position="21"/>
        <end position="40"/>
    </location>
</feature>